<reference evidence="2" key="1">
    <citation type="submission" date="2014-11" db="EMBL/GenBank/DDBJ databases">
        <authorList>
            <person name="Otto D Thomas"/>
            <person name="Naeem Raeece"/>
        </authorList>
    </citation>
    <scope>NUCLEOTIDE SEQUENCE</scope>
</reference>
<sequence length="394" mass="43962">MLCVPKFCRLQAPSRWSGSVGRVLEGGKQEPGFVSLFVYGPDRKLSVPEAELESVDSSFDAFETALDRFAETELVRGINPVDSQGQSLILRECFEDGKPGFEYQKQFDVEGWRTYESFGYNAGCTGNALLLHMIFKNAADRSGQGGFLRRQCSPFFLMCLFWIQTAEQQIANSAEDARADKQTILEELKYEVGKLESDGYVHLGEIDELTDRAEGGQVLPAHCVTFLKYRQGLGKEARTVFRVVQADLPGPYRAMSLKDFLFESRQTGESNPYGWVDSPLLTGDQAASFCHHLKLVSLVMPGQEKDVEAAARAIFGKNADSERCAVNAEFGQRNQFGKERLRLFTYTQPLSVVAVLEEVEAVLENWATRESPKLGGTTGRVSDREELRSDQLEG</sequence>
<dbReference type="EMBL" id="CDMZ01003256">
    <property type="protein sequence ID" value="CEM45716.1"/>
    <property type="molecule type" value="Genomic_DNA"/>
</dbReference>
<feature type="region of interest" description="Disordered" evidence="1">
    <location>
        <begin position="372"/>
        <end position="394"/>
    </location>
</feature>
<evidence type="ECO:0000313" key="2">
    <source>
        <dbReference type="EMBL" id="CEM45716.1"/>
    </source>
</evidence>
<dbReference type="VEuPathDB" id="CryptoDB:Cvel_29445"/>
<evidence type="ECO:0000256" key="1">
    <source>
        <dbReference type="SAM" id="MobiDB-lite"/>
    </source>
</evidence>
<organism evidence="2">
    <name type="scientific">Chromera velia CCMP2878</name>
    <dbReference type="NCBI Taxonomy" id="1169474"/>
    <lineage>
        <taxon>Eukaryota</taxon>
        <taxon>Sar</taxon>
        <taxon>Alveolata</taxon>
        <taxon>Colpodellida</taxon>
        <taxon>Chromeraceae</taxon>
        <taxon>Chromera</taxon>
    </lineage>
</organism>
<protein>
    <submittedName>
        <fullName evidence="2">Uncharacterized protein</fullName>
    </submittedName>
</protein>
<gene>
    <name evidence="2" type="ORF">Cvel_29445</name>
</gene>
<accession>A0A0G4HNA0</accession>
<dbReference type="AlphaFoldDB" id="A0A0G4HNA0"/>
<feature type="compositionally biased region" description="Basic and acidic residues" evidence="1">
    <location>
        <begin position="381"/>
        <end position="394"/>
    </location>
</feature>
<proteinExistence type="predicted"/>
<name>A0A0G4HNA0_9ALVE</name>